<dbReference type="InterPro" id="IPR017946">
    <property type="entry name" value="PLC-like_Pdiesterase_TIM-brl"/>
</dbReference>
<dbReference type="SUPFAM" id="SSF51695">
    <property type="entry name" value="PLC-like phosphodiesterases"/>
    <property type="match status" value="1"/>
</dbReference>
<protein>
    <submittedName>
        <fullName evidence="1">Uncharacterized protein</fullName>
    </submittedName>
</protein>
<dbReference type="GO" id="GO:0008081">
    <property type="term" value="F:phosphoric diester hydrolase activity"/>
    <property type="evidence" value="ECO:0007669"/>
    <property type="project" value="InterPro"/>
</dbReference>
<organism evidence="1 2">
    <name type="scientific">Triparma strigata</name>
    <dbReference type="NCBI Taxonomy" id="1606541"/>
    <lineage>
        <taxon>Eukaryota</taxon>
        <taxon>Sar</taxon>
        <taxon>Stramenopiles</taxon>
        <taxon>Ochrophyta</taxon>
        <taxon>Bolidophyceae</taxon>
        <taxon>Parmales</taxon>
        <taxon>Triparmaceae</taxon>
        <taxon>Triparma</taxon>
    </lineage>
</organism>
<dbReference type="EMBL" id="BRXY01000466">
    <property type="protein sequence ID" value="GMH96331.1"/>
    <property type="molecule type" value="Genomic_DNA"/>
</dbReference>
<dbReference type="GO" id="GO:0006629">
    <property type="term" value="P:lipid metabolic process"/>
    <property type="evidence" value="ECO:0007669"/>
    <property type="project" value="InterPro"/>
</dbReference>
<evidence type="ECO:0000313" key="1">
    <source>
        <dbReference type="EMBL" id="GMH96331.1"/>
    </source>
</evidence>
<comment type="caution">
    <text evidence="1">The sequence shown here is derived from an EMBL/GenBank/DDBJ whole genome shotgun (WGS) entry which is preliminary data.</text>
</comment>
<reference evidence="2" key="1">
    <citation type="journal article" date="2023" name="Commun. Biol.">
        <title>Genome analysis of Parmales, the sister group of diatoms, reveals the evolutionary specialization of diatoms from phago-mixotrophs to photoautotrophs.</title>
        <authorList>
            <person name="Ban H."/>
            <person name="Sato S."/>
            <person name="Yoshikawa S."/>
            <person name="Yamada K."/>
            <person name="Nakamura Y."/>
            <person name="Ichinomiya M."/>
            <person name="Sato N."/>
            <person name="Blanc-Mathieu R."/>
            <person name="Endo H."/>
            <person name="Kuwata A."/>
            <person name="Ogata H."/>
        </authorList>
    </citation>
    <scope>NUCLEOTIDE SEQUENCE [LARGE SCALE GENOMIC DNA]</scope>
    <source>
        <strain evidence="2">NIES 3701</strain>
    </source>
</reference>
<proteinExistence type="predicted"/>
<name>A0A9W7BXP0_9STRA</name>
<dbReference type="Proteomes" id="UP001165085">
    <property type="component" value="Unassembled WGS sequence"/>
</dbReference>
<dbReference type="AlphaFoldDB" id="A0A9W7BXP0"/>
<evidence type="ECO:0000313" key="2">
    <source>
        <dbReference type="Proteomes" id="UP001165085"/>
    </source>
</evidence>
<gene>
    <name evidence="1" type="ORF">TrST_g1417</name>
</gene>
<dbReference type="OrthoDB" id="4153866at2759"/>
<accession>A0A9W7BXP0</accession>
<keyword evidence="2" id="KW-1185">Reference proteome</keyword>
<sequence>MRSFHPTFHYLPIPSEAPITSALANGLKSLEVDVFPGPEETCLVAHTKFGLSGRRQAGQIVQAGQQLRRGAKDGPIKLLIDIKRSPSSVLPLLEKNLKPLSKYLTTYDENGDINEGLVTVLLSGDVGGIKRSLQNGIFFLDGRISDISTSKSNTTPLVSVNYRTLIYSSIIRLKSRSKMINEICEKAHDKGKQVRIFGCPNNEKNWDEVLRRGVDVISVDEHKKFRKFCARRLGVIETEVDNDDVGSLCKGLGLGWF</sequence>